<keyword evidence="2" id="KW-1185">Reference proteome</keyword>
<proteinExistence type="predicted"/>
<organism evidence="1 2">
    <name type="scientific">Galliscardovia ingluviei</name>
    <dbReference type="NCBI Taxonomy" id="1769422"/>
    <lineage>
        <taxon>Bacteria</taxon>
        <taxon>Bacillati</taxon>
        <taxon>Actinomycetota</taxon>
        <taxon>Actinomycetes</taxon>
        <taxon>Bifidobacteriales</taxon>
        <taxon>Bifidobacteriaceae</taxon>
        <taxon>Galliscardovia</taxon>
    </lineage>
</organism>
<evidence type="ECO:0000313" key="1">
    <source>
        <dbReference type="EMBL" id="GGI15213.1"/>
    </source>
</evidence>
<protein>
    <submittedName>
        <fullName evidence="1">Uncharacterized protein</fullName>
    </submittedName>
</protein>
<evidence type="ECO:0000313" key="2">
    <source>
        <dbReference type="Proteomes" id="UP000619536"/>
    </source>
</evidence>
<accession>A0A8J3AS56</accession>
<dbReference type="AlphaFoldDB" id="A0A8J3AS56"/>
<sequence length="62" mass="6788">MDFFKYASLFKSMGNAVIGDMNCTLPIELKKKSNSKIGNAVQDISASLYSVDVPNRLVFVGN</sequence>
<reference evidence="1" key="1">
    <citation type="journal article" date="2014" name="Int. J. Syst. Evol. Microbiol.">
        <title>Complete genome sequence of Corynebacterium casei LMG S-19264T (=DSM 44701T), isolated from a smear-ripened cheese.</title>
        <authorList>
            <consortium name="US DOE Joint Genome Institute (JGI-PGF)"/>
            <person name="Walter F."/>
            <person name="Albersmeier A."/>
            <person name="Kalinowski J."/>
            <person name="Ruckert C."/>
        </authorList>
    </citation>
    <scope>NUCLEOTIDE SEQUENCE</scope>
    <source>
        <strain evidence="1">CCM 8606</strain>
    </source>
</reference>
<name>A0A8J3AS56_9BIFI</name>
<gene>
    <name evidence="1" type="ORF">GCM10007377_14780</name>
</gene>
<dbReference type="EMBL" id="BMDH01000005">
    <property type="protein sequence ID" value="GGI15213.1"/>
    <property type="molecule type" value="Genomic_DNA"/>
</dbReference>
<dbReference type="Proteomes" id="UP000619536">
    <property type="component" value="Unassembled WGS sequence"/>
</dbReference>
<comment type="caution">
    <text evidence="1">The sequence shown here is derived from an EMBL/GenBank/DDBJ whole genome shotgun (WGS) entry which is preliminary data.</text>
</comment>
<reference evidence="1" key="2">
    <citation type="submission" date="2020-09" db="EMBL/GenBank/DDBJ databases">
        <authorList>
            <person name="Sun Q."/>
            <person name="Sedlacek I."/>
        </authorList>
    </citation>
    <scope>NUCLEOTIDE SEQUENCE</scope>
    <source>
        <strain evidence="1">CCM 8606</strain>
    </source>
</reference>